<dbReference type="SMART" id="SM01040">
    <property type="entry name" value="Bro-N"/>
    <property type="match status" value="1"/>
</dbReference>
<dbReference type="InterPro" id="IPR005039">
    <property type="entry name" value="Ant_C"/>
</dbReference>
<dbReference type="PANTHER" id="PTHR36180">
    <property type="entry name" value="DNA-BINDING PROTEIN-RELATED-RELATED"/>
    <property type="match status" value="1"/>
</dbReference>
<proteinExistence type="predicted"/>
<dbReference type="InterPro" id="IPR003497">
    <property type="entry name" value="BRO_N_domain"/>
</dbReference>
<dbReference type="KEGG" id="bon:A361_10785"/>
<protein>
    <submittedName>
        <fullName evidence="2">Phage antirepressor</fullName>
    </submittedName>
</protein>
<evidence type="ECO:0000313" key="2">
    <source>
        <dbReference type="EMBL" id="AND39600.1"/>
    </source>
</evidence>
<sequence length="248" mass="28653">MNQVQKLFNYNENPIRTVVFNGEPHFIAKDVCEVLGLTNPTMALQKLDEDERAKFNLGRQGETNIVNEYGLYNLILTSRKPEAKQFKRWVTHEVLPTIRKHGAYMDENVLVNAISNPDFMIGLLENLKVERKARELLEHRVAEDRPKLTYYDTILASENAVNISQIAEDYGMSGAALNKILNEERVQYRLGGQWLLYSKYKNKGYTKSKTFSVGDGNAKQHTQWTQKGRLFIHELLTERGILSLYDRL</sequence>
<feature type="domain" description="Bro-N" evidence="1">
    <location>
        <begin position="1"/>
        <end position="102"/>
    </location>
</feature>
<dbReference type="STRING" id="1196031.A361_10785"/>
<dbReference type="PANTHER" id="PTHR36180:SF2">
    <property type="entry name" value="BRO FAMILY PROTEIN"/>
    <property type="match status" value="1"/>
</dbReference>
<dbReference type="Pfam" id="PF03374">
    <property type="entry name" value="ANT"/>
    <property type="match status" value="1"/>
</dbReference>
<dbReference type="Proteomes" id="UP000077856">
    <property type="component" value="Chromosome"/>
</dbReference>
<dbReference type="EMBL" id="CP015506">
    <property type="protein sequence ID" value="AND39600.1"/>
    <property type="molecule type" value="Genomic_DNA"/>
</dbReference>
<evidence type="ECO:0000313" key="3">
    <source>
        <dbReference type="Proteomes" id="UP000077856"/>
    </source>
</evidence>
<dbReference type="GO" id="GO:0003677">
    <property type="term" value="F:DNA binding"/>
    <property type="evidence" value="ECO:0007669"/>
    <property type="project" value="InterPro"/>
</dbReference>
<organism evidence="2 3">
    <name type="scientific">Cytobacillus oceanisediminis 2691</name>
    <dbReference type="NCBI Taxonomy" id="1196031"/>
    <lineage>
        <taxon>Bacteria</taxon>
        <taxon>Bacillati</taxon>
        <taxon>Bacillota</taxon>
        <taxon>Bacilli</taxon>
        <taxon>Bacillales</taxon>
        <taxon>Bacillaceae</taxon>
        <taxon>Cytobacillus</taxon>
    </lineage>
</organism>
<dbReference type="RefSeq" id="WP_019381920.1">
    <property type="nucleotide sequence ID" value="NZ_CP015506.1"/>
</dbReference>
<dbReference type="eggNOG" id="COG3617">
    <property type="taxonomic scope" value="Bacteria"/>
</dbReference>
<reference evidence="2 3" key="1">
    <citation type="submission" date="2016-04" db="EMBL/GenBank/DDBJ databases">
        <title>Complete genome sequence of Bacillus oceanisediminis strain 2691.</title>
        <authorList>
            <person name="Jeong H."/>
            <person name="Kim H.J."/>
            <person name="Lee D.-W."/>
        </authorList>
    </citation>
    <scope>NUCLEOTIDE SEQUENCE [LARGE SCALE GENOMIC DNA]</scope>
    <source>
        <strain evidence="2 3">2691</strain>
    </source>
</reference>
<dbReference type="eggNOG" id="COG3645">
    <property type="taxonomic scope" value="Bacteria"/>
</dbReference>
<dbReference type="Pfam" id="PF02498">
    <property type="entry name" value="Bro-N"/>
    <property type="match status" value="1"/>
</dbReference>
<dbReference type="PROSITE" id="PS51750">
    <property type="entry name" value="BRO_N"/>
    <property type="match status" value="1"/>
</dbReference>
<dbReference type="AlphaFoldDB" id="A0A160MA55"/>
<gene>
    <name evidence="2" type="ORF">A361_10785</name>
</gene>
<name>A0A160MA55_9BACI</name>
<evidence type="ECO:0000259" key="1">
    <source>
        <dbReference type="PROSITE" id="PS51750"/>
    </source>
</evidence>
<accession>A0A160MA55</accession>